<evidence type="ECO:0000256" key="1">
    <source>
        <dbReference type="SAM" id="Coils"/>
    </source>
</evidence>
<keyword evidence="3" id="KW-1185">Reference proteome</keyword>
<evidence type="ECO:0000313" key="3">
    <source>
        <dbReference type="Proteomes" id="UP000784294"/>
    </source>
</evidence>
<dbReference type="Proteomes" id="UP000784294">
    <property type="component" value="Unassembled WGS sequence"/>
</dbReference>
<proteinExistence type="predicted"/>
<protein>
    <submittedName>
        <fullName evidence="2">Uncharacterized protein</fullName>
    </submittedName>
</protein>
<name>A0A3S5CJC0_9PLAT</name>
<dbReference type="AlphaFoldDB" id="A0A3S5CJC0"/>
<comment type="caution">
    <text evidence="2">The sequence shown here is derived from an EMBL/GenBank/DDBJ whole genome shotgun (WGS) entry which is preliminary data.</text>
</comment>
<organism evidence="2 3">
    <name type="scientific">Protopolystoma xenopodis</name>
    <dbReference type="NCBI Taxonomy" id="117903"/>
    <lineage>
        <taxon>Eukaryota</taxon>
        <taxon>Metazoa</taxon>
        <taxon>Spiralia</taxon>
        <taxon>Lophotrochozoa</taxon>
        <taxon>Platyhelminthes</taxon>
        <taxon>Monogenea</taxon>
        <taxon>Polyopisthocotylea</taxon>
        <taxon>Polystomatidea</taxon>
        <taxon>Polystomatidae</taxon>
        <taxon>Protopolystoma</taxon>
    </lineage>
</organism>
<reference evidence="2" key="1">
    <citation type="submission" date="2018-11" db="EMBL/GenBank/DDBJ databases">
        <authorList>
            <consortium name="Pathogen Informatics"/>
        </authorList>
    </citation>
    <scope>NUCLEOTIDE SEQUENCE</scope>
</reference>
<dbReference type="EMBL" id="CAAALY010016424">
    <property type="protein sequence ID" value="VEL12979.1"/>
    <property type="molecule type" value="Genomic_DNA"/>
</dbReference>
<gene>
    <name evidence="2" type="ORF">PXEA_LOCUS6419</name>
</gene>
<sequence>MIQQKETQIRKQFRDAARIQKKQFKLLQEERLKLLRRSDLCSSQHSVCLMPVTNSTSTDTSATNNPTFTTLPGGPCSTSSLMHVHNGPTSLPNTSGLTETGSISSHLGGALRSEREILENLRIEEKRKQADLEAQYEKSISELYERQNVSNFWTHFSVLAL</sequence>
<accession>A0A3S5CJC0</accession>
<keyword evidence="1" id="KW-0175">Coiled coil</keyword>
<evidence type="ECO:0000313" key="2">
    <source>
        <dbReference type="EMBL" id="VEL12979.1"/>
    </source>
</evidence>
<feature type="coiled-coil region" evidence="1">
    <location>
        <begin position="111"/>
        <end position="138"/>
    </location>
</feature>